<accession>A0ABQ1TZU5</accession>
<dbReference type="InterPro" id="IPR014976">
    <property type="entry name" value="AbpA_HamA_C"/>
</dbReference>
<proteinExistence type="predicted"/>
<protein>
    <recommendedName>
        <fullName evidence="1">Anti-bacteriophage protein A/HamA C-terminal domain-containing protein</fullName>
    </recommendedName>
</protein>
<feature type="domain" description="Anti-bacteriophage protein A/HamA C-terminal" evidence="1">
    <location>
        <begin position="31"/>
        <end position="328"/>
    </location>
</feature>
<evidence type="ECO:0000259" key="1">
    <source>
        <dbReference type="Pfam" id="PF08878"/>
    </source>
</evidence>
<keyword evidence="3" id="KW-1185">Reference proteome</keyword>
<organism evidence="2 3">
    <name type="scientific">Chishuiella changwenlii</name>
    <dbReference type="NCBI Taxonomy" id="1434701"/>
    <lineage>
        <taxon>Bacteria</taxon>
        <taxon>Pseudomonadati</taxon>
        <taxon>Bacteroidota</taxon>
        <taxon>Flavobacteriia</taxon>
        <taxon>Flavobacteriales</taxon>
        <taxon>Weeksellaceae</taxon>
        <taxon>Chishuiella</taxon>
    </lineage>
</organism>
<dbReference type="Pfam" id="PF08878">
    <property type="entry name" value="HamA"/>
    <property type="match status" value="1"/>
</dbReference>
<gene>
    <name evidence="2" type="ORF">GCM10010984_23650</name>
</gene>
<sequence>MFNFKNKNNSTKNNLMSKLDKFNIHLNKSLKDFCPDVDFKIIDGREVLSVANDFSDNKWQFQKFQSFIFNNIAQTALSKKERDNIVDDSYSSLIKAAKKLRLIDKKNNDTDTEGSELAEILLYGIMHHHYKALPVVPKIFNKQNSNDNAKGADSVHIVLENENEFSIWYGEAKFYNSIEDTRLYEIVNSVLNIFSESAFDTENRILSNSNDLKSYLKDNSDLYDKIISILDTDSPIDYVKARLNVPILLLHVCNITSNQKENSDVYVNKLLEYQKERVQSFYQKLYNKAIKDNLKVKPIVNFDKIKFHFIFFPVPDKKTIISNFLTRAESLRTEI</sequence>
<name>A0ABQ1TZU5_9FLAO</name>
<reference evidence="3" key="1">
    <citation type="journal article" date="2019" name="Int. J. Syst. Evol. Microbiol.">
        <title>The Global Catalogue of Microorganisms (GCM) 10K type strain sequencing project: providing services to taxonomists for standard genome sequencing and annotation.</title>
        <authorList>
            <consortium name="The Broad Institute Genomics Platform"/>
            <consortium name="The Broad Institute Genome Sequencing Center for Infectious Disease"/>
            <person name="Wu L."/>
            <person name="Ma J."/>
        </authorList>
    </citation>
    <scope>NUCLEOTIDE SEQUENCE [LARGE SCALE GENOMIC DNA]</scope>
    <source>
        <strain evidence="3">CGMCC 1.12707</strain>
    </source>
</reference>
<evidence type="ECO:0000313" key="2">
    <source>
        <dbReference type="EMBL" id="GGF05681.1"/>
    </source>
</evidence>
<comment type="caution">
    <text evidence="2">The sequence shown here is derived from an EMBL/GenBank/DDBJ whole genome shotgun (WGS) entry which is preliminary data.</text>
</comment>
<dbReference type="Proteomes" id="UP000650994">
    <property type="component" value="Unassembled WGS sequence"/>
</dbReference>
<evidence type="ECO:0000313" key="3">
    <source>
        <dbReference type="Proteomes" id="UP000650994"/>
    </source>
</evidence>
<dbReference type="EMBL" id="BMFL01000016">
    <property type="protein sequence ID" value="GGF05681.1"/>
    <property type="molecule type" value="Genomic_DNA"/>
</dbReference>